<dbReference type="GO" id="GO:0005886">
    <property type="term" value="C:plasma membrane"/>
    <property type="evidence" value="ECO:0007669"/>
    <property type="project" value="UniProtKB-SubCell"/>
</dbReference>
<evidence type="ECO:0000256" key="3">
    <source>
        <dbReference type="ARBA" id="ARBA00022692"/>
    </source>
</evidence>
<reference evidence="6" key="2">
    <citation type="submission" date="2021-09" db="EMBL/GenBank/DDBJ databases">
        <authorList>
            <person name="Gilroy R."/>
        </authorList>
    </citation>
    <scope>NUCLEOTIDE SEQUENCE</scope>
    <source>
        <strain evidence="6">4100</strain>
    </source>
</reference>
<evidence type="ECO:0000256" key="5">
    <source>
        <dbReference type="ARBA" id="ARBA00023136"/>
    </source>
</evidence>
<name>A0A4Q0UA55_9BACT</name>
<dbReference type="EMBL" id="DYXT01000020">
    <property type="protein sequence ID" value="HJE38845.1"/>
    <property type="molecule type" value="Genomic_DNA"/>
</dbReference>
<proteinExistence type="predicted"/>
<dbReference type="InterPro" id="IPR000620">
    <property type="entry name" value="EamA_dom"/>
</dbReference>
<keyword evidence="4" id="KW-1133">Transmembrane helix</keyword>
<evidence type="ECO:0000313" key="7">
    <source>
        <dbReference type="Proteomes" id="UP000711407"/>
    </source>
</evidence>
<evidence type="ECO:0000256" key="1">
    <source>
        <dbReference type="ARBA" id="ARBA00004651"/>
    </source>
</evidence>
<evidence type="ECO:0000256" key="4">
    <source>
        <dbReference type="ARBA" id="ARBA00022989"/>
    </source>
</evidence>
<dbReference type="Proteomes" id="UP000711407">
    <property type="component" value="Unassembled WGS sequence"/>
</dbReference>
<evidence type="ECO:0000256" key="2">
    <source>
        <dbReference type="ARBA" id="ARBA00022475"/>
    </source>
</evidence>
<protein>
    <submittedName>
        <fullName evidence="6">EamA family transporter</fullName>
    </submittedName>
</protein>
<reference evidence="6" key="1">
    <citation type="journal article" date="2021" name="PeerJ">
        <title>Extensive microbial diversity within the chicken gut microbiome revealed by metagenomics and culture.</title>
        <authorList>
            <person name="Gilroy R."/>
            <person name="Ravi A."/>
            <person name="Getino M."/>
            <person name="Pursley I."/>
            <person name="Horton D.L."/>
            <person name="Alikhan N.F."/>
            <person name="Baker D."/>
            <person name="Gharbi K."/>
            <person name="Hall N."/>
            <person name="Watson M."/>
            <person name="Adriaenssens E.M."/>
            <person name="Foster-Nyarko E."/>
            <person name="Jarju S."/>
            <person name="Secka A."/>
            <person name="Antonio M."/>
            <person name="Oren A."/>
            <person name="Chaudhuri R.R."/>
            <person name="La Ragione R."/>
            <person name="Hildebrand F."/>
            <person name="Pallen M.J."/>
        </authorList>
    </citation>
    <scope>NUCLEOTIDE SEQUENCE</scope>
    <source>
        <strain evidence="6">4100</strain>
    </source>
</reference>
<dbReference type="InterPro" id="IPR037185">
    <property type="entry name" value="EmrE-like"/>
</dbReference>
<dbReference type="SUPFAM" id="SSF103481">
    <property type="entry name" value="Multidrug resistance efflux transporter EmrE"/>
    <property type="match status" value="2"/>
</dbReference>
<dbReference type="PANTHER" id="PTHR42920">
    <property type="entry name" value="OS03G0707200 PROTEIN-RELATED"/>
    <property type="match status" value="1"/>
</dbReference>
<keyword evidence="2" id="KW-1003">Cell membrane</keyword>
<keyword evidence="3" id="KW-0812">Transmembrane</keyword>
<accession>A0A4Q0UA55</accession>
<comment type="caution">
    <text evidence="6">The sequence shown here is derived from an EMBL/GenBank/DDBJ whole genome shotgun (WGS) entry which is preliminary data.</text>
</comment>
<dbReference type="PANTHER" id="PTHR42920:SF11">
    <property type="entry name" value="INNER MEMBRANE PROTEIN YTFF"/>
    <property type="match status" value="1"/>
</dbReference>
<sequence length="289" mass="31344">MKQRLLLFHLLALLTVSIWGVTFVSTKILIEAGLTPTEIFILRFALAYLCIIAVSHSRLWSDSVKDELLMCLAGLTGGSLYFIAENSALAITLASDVSLLICTAPIFTMLLGRIFLHVPLRRRMAAGSLIALCGVGLVVLNGTLNLGLNPLGDALTLAAALLWAAYCIVLKMLGQRYTTLFITRKVFFFGLLSSAIFLVFEPRQFDPHLLLPPAVYGNLLFLSIVASMLGYIMWNRAVKALGAEKTANYIYCIPLVTILAAVIFLGEPFTVHTAIGAALIIGGVILAEK</sequence>
<dbReference type="Pfam" id="PF00892">
    <property type="entry name" value="EamA"/>
    <property type="match status" value="2"/>
</dbReference>
<dbReference type="AlphaFoldDB" id="A0A4Q0UA55"/>
<evidence type="ECO:0000313" key="6">
    <source>
        <dbReference type="EMBL" id="HJE38845.1"/>
    </source>
</evidence>
<keyword evidence="5" id="KW-0472">Membrane</keyword>
<gene>
    <name evidence="6" type="ORF">K8V47_03655</name>
</gene>
<dbReference type="InterPro" id="IPR051258">
    <property type="entry name" value="Diverse_Substrate_Transporter"/>
</dbReference>
<organism evidence="6 7">
    <name type="scientific">Candidatus Amulumruptor caecigallinarius</name>
    <dbReference type="NCBI Taxonomy" id="2109911"/>
    <lineage>
        <taxon>Bacteria</taxon>
        <taxon>Pseudomonadati</taxon>
        <taxon>Bacteroidota</taxon>
        <taxon>Bacteroidia</taxon>
        <taxon>Bacteroidales</taxon>
        <taxon>Muribaculaceae</taxon>
        <taxon>Candidatus Amulumruptor</taxon>
    </lineage>
</organism>
<comment type="subcellular location">
    <subcellularLocation>
        <location evidence="1">Cell membrane</location>
        <topology evidence="1">Multi-pass membrane protein</topology>
    </subcellularLocation>
</comment>